<feature type="compositionally biased region" description="Basic and acidic residues" evidence="1">
    <location>
        <begin position="12"/>
        <end position="22"/>
    </location>
</feature>
<comment type="caution">
    <text evidence="2">The sequence shown here is derived from an EMBL/GenBank/DDBJ whole genome shotgun (WGS) entry which is preliminary data.</text>
</comment>
<feature type="compositionally biased region" description="Gly residues" evidence="1">
    <location>
        <begin position="1"/>
        <end position="11"/>
    </location>
</feature>
<keyword evidence="3" id="KW-1185">Reference proteome</keyword>
<dbReference type="Proteomes" id="UP000324222">
    <property type="component" value="Unassembled WGS sequence"/>
</dbReference>
<evidence type="ECO:0000313" key="3">
    <source>
        <dbReference type="Proteomes" id="UP000324222"/>
    </source>
</evidence>
<sequence>MPDTLPGGGRGGRSEEHHWRDPKPVGDGLMELEQIAYLLLHCLSIFFSLCSLSTLSLAIHPACLALIGSIRSSTSLLAAELLIALPSSNPDVEVAGILDVTNALVYQELERGKHCPCLSNFFSLIMSCGGSSGSRGGSS</sequence>
<accession>A0A5B7I2X7</accession>
<reference evidence="2 3" key="1">
    <citation type="submission" date="2019-05" db="EMBL/GenBank/DDBJ databases">
        <title>Another draft genome of Portunus trituberculatus and its Hox gene families provides insights of decapod evolution.</title>
        <authorList>
            <person name="Jeong J.-H."/>
            <person name="Song I."/>
            <person name="Kim S."/>
            <person name="Choi T."/>
            <person name="Kim D."/>
            <person name="Ryu S."/>
            <person name="Kim W."/>
        </authorList>
    </citation>
    <scope>NUCLEOTIDE SEQUENCE [LARGE SCALE GENOMIC DNA]</scope>
    <source>
        <tissue evidence="2">Muscle</tissue>
    </source>
</reference>
<evidence type="ECO:0000256" key="1">
    <source>
        <dbReference type="SAM" id="MobiDB-lite"/>
    </source>
</evidence>
<name>A0A5B7I2X7_PORTR</name>
<evidence type="ECO:0000313" key="2">
    <source>
        <dbReference type="EMBL" id="MPC75278.1"/>
    </source>
</evidence>
<proteinExistence type="predicted"/>
<dbReference type="AlphaFoldDB" id="A0A5B7I2X7"/>
<dbReference type="EMBL" id="VSRR010040750">
    <property type="protein sequence ID" value="MPC75278.1"/>
    <property type="molecule type" value="Genomic_DNA"/>
</dbReference>
<gene>
    <name evidence="2" type="ORF">E2C01_069663</name>
</gene>
<feature type="region of interest" description="Disordered" evidence="1">
    <location>
        <begin position="1"/>
        <end position="22"/>
    </location>
</feature>
<organism evidence="2 3">
    <name type="scientific">Portunus trituberculatus</name>
    <name type="common">Swimming crab</name>
    <name type="synonym">Neptunus trituberculatus</name>
    <dbReference type="NCBI Taxonomy" id="210409"/>
    <lineage>
        <taxon>Eukaryota</taxon>
        <taxon>Metazoa</taxon>
        <taxon>Ecdysozoa</taxon>
        <taxon>Arthropoda</taxon>
        <taxon>Crustacea</taxon>
        <taxon>Multicrustacea</taxon>
        <taxon>Malacostraca</taxon>
        <taxon>Eumalacostraca</taxon>
        <taxon>Eucarida</taxon>
        <taxon>Decapoda</taxon>
        <taxon>Pleocyemata</taxon>
        <taxon>Brachyura</taxon>
        <taxon>Eubrachyura</taxon>
        <taxon>Portunoidea</taxon>
        <taxon>Portunidae</taxon>
        <taxon>Portuninae</taxon>
        <taxon>Portunus</taxon>
    </lineage>
</organism>
<protein>
    <submittedName>
        <fullName evidence="2">Uncharacterized protein</fullName>
    </submittedName>
</protein>